<dbReference type="InterPro" id="IPR000792">
    <property type="entry name" value="Tscrpt_reg_LuxR_C"/>
</dbReference>
<dbReference type="PANTHER" id="PTHR44688:SF16">
    <property type="entry name" value="DNA-BINDING TRANSCRIPTIONAL ACTIVATOR DEVR_DOSR"/>
    <property type="match status" value="1"/>
</dbReference>
<gene>
    <name evidence="6" type="ORF">LJ757_05510</name>
</gene>
<evidence type="ECO:0000259" key="4">
    <source>
        <dbReference type="SMART" id="SM00382"/>
    </source>
</evidence>
<dbReference type="SUPFAM" id="SSF46894">
    <property type="entry name" value="C-terminal effector domain of the bipartite response regulators"/>
    <property type="match status" value="1"/>
</dbReference>
<dbReference type="InterPro" id="IPR036388">
    <property type="entry name" value="WH-like_DNA-bd_sf"/>
</dbReference>
<keyword evidence="2" id="KW-0238">DNA-binding</keyword>
<keyword evidence="1" id="KW-0805">Transcription regulation</keyword>
<proteinExistence type="predicted"/>
<dbReference type="PANTHER" id="PTHR44688">
    <property type="entry name" value="DNA-BINDING TRANSCRIPTIONAL ACTIVATOR DEVR_DOSR"/>
    <property type="match status" value="1"/>
</dbReference>
<reference evidence="6" key="1">
    <citation type="submission" date="2021-10" db="EMBL/GenBank/DDBJ databases">
        <title>Novel species in genus Arthrobacter.</title>
        <authorList>
            <person name="Liu Y."/>
        </authorList>
    </citation>
    <scope>NUCLEOTIDE SEQUENCE</scope>
    <source>
        <strain evidence="6">Zg-Y453</strain>
    </source>
</reference>
<feature type="domain" description="HTH luxR-type" evidence="5">
    <location>
        <begin position="805"/>
        <end position="862"/>
    </location>
</feature>
<dbReference type="Pfam" id="PF13191">
    <property type="entry name" value="AAA_16"/>
    <property type="match status" value="1"/>
</dbReference>
<dbReference type="GO" id="GO:0003677">
    <property type="term" value="F:DNA binding"/>
    <property type="evidence" value="ECO:0007669"/>
    <property type="project" value="UniProtKB-KW"/>
</dbReference>
<comment type="caution">
    <text evidence="6">The sequence shown here is derived from an EMBL/GenBank/DDBJ whole genome shotgun (WGS) entry which is preliminary data.</text>
</comment>
<dbReference type="RefSeq" id="WP_227895091.1">
    <property type="nucleotide sequence ID" value="NZ_CP099466.1"/>
</dbReference>
<dbReference type="InterPro" id="IPR027417">
    <property type="entry name" value="P-loop_NTPase"/>
</dbReference>
<evidence type="ECO:0000256" key="2">
    <source>
        <dbReference type="ARBA" id="ARBA00023125"/>
    </source>
</evidence>
<dbReference type="Proteomes" id="UP001139158">
    <property type="component" value="Unassembled WGS sequence"/>
</dbReference>
<sequence>MTSGKTDVALVGRDSVLHKLKSERDGRRGVLIVGPAGSGKTALAEALAESASGFYVLKLHGTQVSRKTPYGAMARWLSQLPDAGQLHPVQVLQEVQRFLQLQAGKAPLLVVVDDADQLDAPSALVLSQLVRGGNATVIATARDVLNAEPEILELWSHGYLQRTDLEPLPPSGVRALMQHVLGRPVSEPAGTAMWIQTRGNPHHTILMTKDQVKAKRLVLSDGVWVMARSYVHTGSIAELFSAEVARLRPEQLRAVEILAFTKSLPVPLMLELSAPETLDSLQESGVVELTTGRTPMMRLNDPLLATVVSENVPLGRSHQLWQQVTPHIKREVELDPATVTAYVSWSLACEGPPHPDLVLRAAKLANGMGRPCAALLYAQSVAGDGPHQDLLIEEVRALNALGENQRALSILRQSEEGFRATRWERWTELMLLKAVLLRSLPKEGNAQEVLDGLRPPPGTGYPAEREAALTLVQAEVWMAGGDYHAAVEPLLGIRDRRDTPERFRALSTAMAAESLAMTGRAEEAVELIEQSWELLQAPMEAADQSTLVTRVFYAFYAAGELDRASGFVQALSDGIPESYRGTAGELAKGFIHAAAGENDAALDVLVPGLCQLRFRDPADLLPLAAALVSYVYAQRGDAVQAAAYLDLAPRFRHKPSWHVEKISEYFRTIAQESGAAPQRLTQMAEEANQRGNTSFALACLEAAVSQGDQRAAAELAGVAGAASGRWAEALKAYGQGVADGDPRLLLEAAQGAAALGNHRLAYLAAQLVRKQGGATPAPSVLRSAAGVENNAYRKLRREHSLERMLEGLSDFEARLVHLARGFQTRTEIAGELNLSARTVDWHLGKLFEKLRVSGRSELREILG</sequence>
<feature type="domain" description="AAA+ ATPase" evidence="4">
    <location>
        <begin position="26"/>
        <end position="166"/>
    </location>
</feature>
<dbReference type="SUPFAM" id="SSF52540">
    <property type="entry name" value="P-loop containing nucleoside triphosphate hydrolases"/>
    <property type="match status" value="1"/>
</dbReference>
<evidence type="ECO:0000313" key="7">
    <source>
        <dbReference type="Proteomes" id="UP001139158"/>
    </source>
</evidence>
<organism evidence="6 7">
    <name type="scientific">Arthrobacter caoxuetaonis</name>
    <dbReference type="NCBI Taxonomy" id="2886935"/>
    <lineage>
        <taxon>Bacteria</taxon>
        <taxon>Bacillati</taxon>
        <taxon>Actinomycetota</taxon>
        <taxon>Actinomycetes</taxon>
        <taxon>Micrococcales</taxon>
        <taxon>Micrococcaceae</taxon>
        <taxon>Arthrobacter</taxon>
    </lineage>
</organism>
<dbReference type="Gene3D" id="1.10.10.10">
    <property type="entry name" value="Winged helix-like DNA-binding domain superfamily/Winged helix DNA-binding domain"/>
    <property type="match status" value="1"/>
</dbReference>
<accession>A0A9X1MC35</accession>
<dbReference type="Pfam" id="PF00196">
    <property type="entry name" value="GerE"/>
    <property type="match status" value="1"/>
</dbReference>
<dbReference type="SMART" id="SM00421">
    <property type="entry name" value="HTH_LUXR"/>
    <property type="match status" value="1"/>
</dbReference>
<protein>
    <submittedName>
        <fullName evidence="6">AAA family ATPase</fullName>
    </submittedName>
</protein>
<dbReference type="InterPro" id="IPR016032">
    <property type="entry name" value="Sig_transdc_resp-reg_C-effctor"/>
</dbReference>
<evidence type="ECO:0000313" key="6">
    <source>
        <dbReference type="EMBL" id="MCC3297264.1"/>
    </source>
</evidence>
<dbReference type="SMART" id="SM00382">
    <property type="entry name" value="AAA"/>
    <property type="match status" value="1"/>
</dbReference>
<evidence type="ECO:0000259" key="5">
    <source>
        <dbReference type="SMART" id="SM00421"/>
    </source>
</evidence>
<dbReference type="AlphaFoldDB" id="A0A9X1MC35"/>
<dbReference type="InterPro" id="IPR003593">
    <property type="entry name" value="AAA+_ATPase"/>
</dbReference>
<name>A0A9X1MC35_9MICC</name>
<evidence type="ECO:0000256" key="3">
    <source>
        <dbReference type="ARBA" id="ARBA00023163"/>
    </source>
</evidence>
<dbReference type="EMBL" id="JAJFZV010000004">
    <property type="protein sequence ID" value="MCC3297264.1"/>
    <property type="molecule type" value="Genomic_DNA"/>
</dbReference>
<evidence type="ECO:0000256" key="1">
    <source>
        <dbReference type="ARBA" id="ARBA00023015"/>
    </source>
</evidence>
<keyword evidence="7" id="KW-1185">Reference proteome</keyword>
<dbReference type="InterPro" id="IPR041664">
    <property type="entry name" value="AAA_16"/>
</dbReference>
<dbReference type="GO" id="GO:0006355">
    <property type="term" value="P:regulation of DNA-templated transcription"/>
    <property type="evidence" value="ECO:0007669"/>
    <property type="project" value="InterPro"/>
</dbReference>
<dbReference type="Gene3D" id="3.40.50.300">
    <property type="entry name" value="P-loop containing nucleotide triphosphate hydrolases"/>
    <property type="match status" value="1"/>
</dbReference>
<keyword evidence="3" id="KW-0804">Transcription</keyword>